<organism evidence="2 3">
    <name type="scientific">Streptomyces dysideae</name>
    <dbReference type="NCBI Taxonomy" id="909626"/>
    <lineage>
        <taxon>Bacteria</taxon>
        <taxon>Bacillati</taxon>
        <taxon>Actinomycetota</taxon>
        <taxon>Actinomycetes</taxon>
        <taxon>Kitasatosporales</taxon>
        <taxon>Streptomycetaceae</taxon>
        <taxon>Streptomyces</taxon>
    </lineage>
</organism>
<keyword evidence="1" id="KW-0812">Transmembrane</keyword>
<sequence length="216" mass="22571">MVGGGVIGWQVVSDRPSEPVTAVQPGAVRAALAMRRHRRTGLLAAAVVLAAYLFSIGDLAVSASGRFTGVPVFRTAWEQLFEARAPYLFEPVLALHPSPHVAVFLSPVNLLLGAVVATLVGCNVAVAGLAGRQAASCRRTRHARLLGVLPAFLLGFACCVPTVLLVLGTGTAAVVLPVLIPLRPIFYPLTLVLLTSTLVWGASRPRERLATGRAGG</sequence>
<keyword evidence="1" id="KW-1133">Transmembrane helix</keyword>
<evidence type="ECO:0000256" key="1">
    <source>
        <dbReference type="SAM" id="Phobius"/>
    </source>
</evidence>
<proteinExistence type="predicted"/>
<evidence type="ECO:0000313" key="3">
    <source>
        <dbReference type="Proteomes" id="UP000053260"/>
    </source>
</evidence>
<keyword evidence="1" id="KW-0472">Membrane</keyword>
<dbReference type="Proteomes" id="UP000053260">
    <property type="component" value="Unassembled WGS sequence"/>
</dbReference>
<feature type="transmembrane region" description="Helical" evidence="1">
    <location>
        <begin position="42"/>
        <end position="63"/>
    </location>
</feature>
<feature type="transmembrane region" description="Helical" evidence="1">
    <location>
        <begin position="110"/>
        <end position="130"/>
    </location>
</feature>
<protein>
    <submittedName>
        <fullName evidence="2">Uncharacterized protein</fullName>
    </submittedName>
</protein>
<feature type="transmembrane region" description="Helical" evidence="1">
    <location>
        <begin position="185"/>
        <end position="203"/>
    </location>
</feature>
<comment type="caution">
    <text evidence="2">The sequence shown here is derived from an EMBL/GenBank/DDBJ whole genome shotgun (WGS) entry which is preliminary data.</text>
</comment>
<evidence type="ECO:0000313" key="2">
    <source>
        <dbReference type="EMBL" id="KUO19582.1"/>
    </source>
</evidence>
<feature type="transmembrane region" description="Helical" evidence="1">
    <location>
        <begin position="151"/>
        <end position="179"/>
    </location>
</feature>
<dbReference type="EMBL" id="LMXB01000051">
    <property type="protein sequence ID" value="KUO19582.1"/>
    <property type="molecule type" value="Genomic_DNA"/>
</dbReference>
<keyword evidence="3" id="KW-1185">Reference proteome</keyword>
<accession>A0A117S0A9</accession>
<dbReference type="AlphaFoldDB" id="A0A117S0A9"/>
<reference evidence="2 3" key="1">
    <citation type="submission" date="2015-10" db="EMBL/GenBank/DDBJ databases">
        <title>Draft genome sequence of Streptomyces sp. RV15, isolated from a marine sponge.</title>
        <authorList>
            <person name="Ruckert C."/>
            <person name="Abdelmohsen U.R."/>
            <person name="Winkler A."/>
            <person name="Hentschel U."/>
            <person name="Kalinowski J."/>
            <person name="Kampfer P."/>
            <person name="Glaeser S."/>
        </authorList>
    </citation>
    <scope>NUCLEOTIDE SEQUENCE [LARGE SCALE GENOMIC DNA]</scope>
    <source>
        <strain evidence="2 3">RV15</strain>
    </source>
</reference>
<name>A0A117S0A9_9ACTN</name>
<gene>
    <name evidence="2" type="ORF">AQJ91_19320</name>
</gene>